<dbReference type="OrthoDB" id="25896at2759"/>
<dbReference type="InterPro" id="IPR027417">
    <property type="entry name" value="P-loop_NTPase"/>
</dbReference>
<dbReference type="GO" id="GO:0005525">
    <property type="term" value="F:GTP binding"/>
    <property type="evidence" value="ECO:0007669"/>
    <property type="project" value="UniProtKB-KW"/>
</dbReference>
<organism evidence="4 5">
    <name type="scientific">Lachancea fermentati</name>
    <name type="common">Zygosaccharomyces fermentati</name>
    <dbReference type="NCBI Taxonomy" id="4955"/>
    <lineage>
        <taxon>Eukaryota</taxon>
        <taxon>Fungi</taxon>
        <taxon>Dikarya</taxon>
        <taxon>Ascomycota</taxon>
        <taxon>Saccharomycotina</taxon>
        <taxon>Saccharomycetes</taxon>
        <taxon>Saccharomycetales</taxon>
        <taxon>Saccharomycetaceae</taxon>
        <taxon>Lachancea</taxon>
    </lineage>
</organism>
<dbReference type="Gene3D" id="3.40.50.300">
    <property type="entry name" value="P-loop containing nucleotide triphosphate hydrolases"/>
    <property type="match status" value="1"/>
</dbReference>
<dbReference type="PRINTS" id="PR00449">
    <property type="entry name" value="RASTRNSFRMNG"/>
</dbReference>
<keyword evidence="1" id="KW-0547">Nucleotide-binding</keyword>
<evidence type="ECO:0000313" key="5">
    <source>
        <dbReference type="Proteomes" id="UP000190831"/>
    </source>
</evidence>
<dbReference type="GO" id="GO:0007165">
    <property type="term" value="P:signal transduction"/>
    <property type="evidence" value="ECO:0007669"/>
    <property type="project" value="InterPro"/>
</dbReference>
<dbReference type="SUPFAM" id="SSF52540">
    <property type="entry name" value="P-loop containing nucleoside triphosphate hydrolases"/>
    <property type="match status" value="1"/>
</dbReference>
<dbReference type="STRING" id="4955.A0A1G4M6S5"/>
<feature type="region of interest" description="Disordered" evidence="3">
    <location>
        <begin position="279"/>
        <end position="330"/>
    </location>
</feature>
<evidence type="ECO:0000256" key="1">
    <source>
        <dbReference type="ARBA" id="ARBA00022741"/>
    </source>
</evidence>
<dbReference type="InterPro" id="IPR001806">
    <property type="entry name" value="Small_GTPase"/>
</dbReference>
<dbReference type="InterPro" id="IPR020849">
    <property type="entry name" value="Small_GTPase_Ras-type"/>
</dbReference>
<evidence type="ECO:0000256" key="2">
    <source>
        <dbReference type="ARBA" id="ARBA00023134"/>
    </source>
</evidence>
<dbReference type="OMA" id="IPRCFDL"/>
<dbReference type="PROSITE" id="PS51419">
    <property type="entry name" value="RAB"/>
    <property type="match status" value="1"/>
</dbReference>
<dbReference type="Pfam" id="PF00071">
    <property type="entry name" value="Ras"/>
    <property type="match status" value="1"/>
</dbReference>
<dbReference type="SMART" id="SM00174">
    <property type="entry name" value="RHO"/>
    <property type="match status" value="1"/>
</dbReference>
<dbReference type="PROSITE" id="PS51421">
    <property type="entry name" value="RAS"/>
    <property type="match status" value="1"/>
</dbReference>
<evidence type="ECO:0000313" key="4">
    <source>
        <dbReference type="EMBL" id="SCV99511.1"/>
    </source>
</evidence>
<name>A0A1G4M6S5_LACFM</name>
<feature type="compositionally biased region" description="Low complexity" evidence="3">
    <location>
        <begin position="251"/>
        <end position="263"/>
    </location>
</feature>
<keyword evidence="5" id="KW-1185">Reference proteome</keyword>
<sequence length="340" mass="38347">MSISLYNLSAGGDQIPREFDYSTSRIAVMGAPKCGKSSLIVRWVHGFYDPKALDYVEDIYHKHVHYPALVRSSTSKEYKMKELQLKSHSIEGICNASLDGWPMCSDRRSGALDVQVLDGQNLELIDYSELRSLQIKQTDGFILCFDISEPDTLEDIPNYLRHIWHLKDRDVPVVLCATKTDSQTVNINMERVIEICEELDINFENCFFETSALEDFGISEAFFRTLVLIEESKRNLRLSHQNMMSQKHTRAPSTSSTAPGTTYSMSLTATEQNSSLIRHHESPKTNMKKPVDNSPSLSPSPPPSSRSTRAGRTITPRTSNDHLPTRKSNGKLHESCCVIC</sequence>
<reference evidence="4 5" key="1">
    <citation type="submission" date="2016-03" db="EMBL/GenBank/DDBJ databases">
        <authorList>
            <person name="Devillers H."/>
        </authorList>
    </citation>
    <scope>NUCLEOTIDE SEQUENCE [LARGE SCALE GENOMIC DNA]</scope>
    <source>
        <strain evidence="4">CBS 6772</strain>
    </source>
</reference>
<dbReference type="SMART" id="SM00173">
    <property type="entry name" value="RAS"/>
    <property type="match status" value="1"/>
</dbReference>
<keyword evidence="2" id="KW-0342">GTP-binding</keyword>
<dbReference type="EMBL" id="LT598487">
    <property type="protein sequence ID" value="SCV99511.1"/>
    <property type="molecule type" value="Genomic_DNA"/>
</dbReference>
<dbReference type="GO" id="GO:0003924">
    <property type="term" value="F:GTPase activity"/>
    <property type="evidence" value="ECO:0007669"/>
    <property type="project" value="InterPro"/>
</dbReference>
<dbReference type="GO" id="GO:0016020">
    <property type="term" value="C:membrane"/>
    <property type="evidence" value="ECO:0007669"/>
    <property type="project" value="InterPro"/>
</dbReference>
<protein>
    <submittedName>
        <fullName evidence="4">LAFE_0A04764g1_1</fullName>
    </submittedName>
</protein>
<feature type="region of interest" description="Disordered" evidence="3">
    <location>
        <begin position="242"/>
        <end position="263"/>
    </location>
</feature>
<dbReference type="Proteomes" id="UP000190831">
    <property type="component" value="Chromosome A"/>
</dbReference>
<evidence type="ECO:0000256" key="3">
    <source>
        <dbReference type="SAM" id="MobiDB-lite"/>
    </source>
</evidence>
<dbReference type="PANTHER" id="PTHR24070">
    <property type="entry name" value="RAS, DI-RAS, AND RHEB FAMILY MEMBERS OF SMALL GTPASE SUPERFAMILY"/>
    <property type="match status" value="1"/>
</dbReference>
<dbReference type="SMART" id="SM00175">
    <property type="entry name" value="RAB"/>
    <property type="match status" value="1"/>
</dbReference>
<proteinExistence type="predicted"/>
<gene>
    <name evidence="4" type="ORF">LAFE_0A04764G</name>
</gene>
<dbReference type="AlphaFoldDB" id="A0A1G4M6S5"/>
<accession>A0A1G4M6S5</accession>